<proteinExistence type="predicted"/>
<dbReference type="RefSeq" id="WP_146848648.1">
    <property type="nucleotide sequence ID" value="NZ_BKAG01000002.1"/>
</dbReference>
<gene>
    <name evidence="2" type="ORF">BGE01nite_04730</name>
</gene>
<comment type="caution">
    <text evidence="2">The sequence shown here is derived from an EMBL/GenBank/DDBJ whole genome shotgun (WGS) entry which is preliminary data.</text>
</comment>
<feature type="transmembrane region" description="Helical" evidence="1">
    <location>
        <begin position="7"/>
        <end position="29"/>
    </location>
</feature>
<evidence type="ECO:0000256" key="1">
    <source>
        <dbReference type="SAM" id="Phobius"/>
    </source>
</evidence>
<accession>A0A512M378</accession>
<name>A0A512M378_9BACT</name>
<keyword evidence="1" id="KW-0812">Transmembrane</keyword>
<evidence type="ECO:0000313" key="3">
    <source>
        <dbReference type="Proteomes" id="UP000321577"/>
    </source>
</evidence>
<keyword evidence="3" id="KW-1185">Reference proteome</keyword>
<dbReference type="OrthoDB" id="9834282at2"/>
<keyword evidence="1" id="KW-1133">Transmembrane helix</keyword>
<protein>
    <submittedName>
        <fullName evidence="2">Uncharacterized protein</fullName>
    </submittedName>
</protein>
<keyword evidence="1" id="KW-0472">Membrane</keyword>
<organism evidence="2 3">
    <name type="scientific">Brevifollis gellanilyticus</name>
    <dbReference type="NCBI Taxonomy" id="748831"/>
    <lineage>
        <taxon>Bacteria</taxon>
        <taxon>Pseudomonadati</taxon>
        <taxon>Verrucomicrobiota</taxon>
        <taxon>Verrucomicrobiia</taxon>
        <taxon>Verrucomicrobiales</taxon>
        <taxon>Verrucomicrobiaceae</taxon>
    </lineage>
</organism>
<dbReference type="AlphaFoldDB" id="A0A512M378"/>
<dbReference type="EMBL" id="BKAG01000002">
    <property type="protein sequence ID" value="GEP41182.1"/>
    <property type="molecule type" value="Genomic_DNA"/>
</dbReference>
<sequence length="195" mass="21662">MKKSEKILLTIFGVMFLVIIGGGAVAMGMKHYLAIREENETLSGRIIEMNEAIAQGSEWQRRHDWLDKQVPGFSSRQDASVKLLEVIQREADKLSLALAGKEFLEPVKTMGPDGLPLEEEGGYFDQATVKVTLTKVKEQAFFTWLHSMQTPDSFLGITRLQISPGGEGKTINVEAEVTQFYREKASAKLSKASTP</sequence>
<evidence type="ECO:0000313" key="2">
    <source>
        <dbReference type="EMBL" id="GEP41182.1"/>
    </source>
</evidence>
<dbReference type="Proteomes" id="UP000321577">
    <property type="component" value="Unassembled WGS sequence"/>
</dbReference>
<reference evidence="2 3" key="1">
    <citation type="submission" date="2019-07" db="EMBL/GenBank/DDBJ databases">
        <title>Whole genome shotgun sequence of Brevifollis gellanilyticus NBRC 108608.</title>
        <authorList>
            <person name="Hosoyama A."/>
            <person name="Uohara A."/>
            <person name="Ohji S."/>
            <person name="Ichikawa N."/>
        </authorList>
    </citation>
    <scope>NUCLEOTIDE SEQUENCE [LARGE SCALE GENOMIC DNA]</scope>
    <source>
        <strain evidence="2 3">NBRC 108608</strain>
    </source>
</reference>